<reference evidence="1 2" key="1">
    <citation type="submission" date="2016-10" db="EMBL/GenBank/DDBJ databases">
        <authorList>
            <person name="Cai Z."/>
        </authorList>
    </citation>
    <scope>NUCLEOTIDE SEQUENCE [LARGE SCALE GENOMIC DNA]</scope>
    <source>
        <strain evidence="1 2">CGMCC 1.10826</strain>
    </source>
</reference>
<dbReference type="RefSeq" id="WP_110850977.1">
    <property type="nucleotide sequence ID" value="NZ_QKLZ01000001.1"/>
</dbReference>
<protein>
    <submittedName>
        <fullName evidence="1">Type I phosphodiesterase / nucleotide pyrophosphatase</fullName>
    </submittedName>
</protein>
<dbReference type="InterPro" id="IPR002591">
    <property type="entry name" value="Phosphodiest/P_Trfase"/>
</dbReference>
<proteinExistence type="predicted"/>
<gene>
    <name evidence="1" type="ORF">SAMN05216184_101499</name>
</gene>
<dbReference type="EMBL" id="UETB01000001">
    <property type="protein sequence ID" value="SSA36845.1"/>
    <property type="molecule type" value="Genomic_DNA"/>
</dbReference>
<evidence type="ECO:0000313" key="2">
    <source>
        <dbReference type="Proteomes" id="UP000250222"/>
    </source>
</evidence>
<accession>A0A2Y8ZXX6</accession>
<organism evidence="1 2">
    <name type="scientific">Georgenia satyanarayanai</name>
    <dbReference type="NCBI Taxonomy" id="860221"/>
    <lineage>
        <taxon>Bacteria</taxon>
        <taxon>Bacillati</taxon>
        <taxon>Actinomycetota</taxon>
        <taxon>Actinomycetes</taxon>
        <taxon>Micrococcales</taxon>
        <taxon>Bogoriellaceae</taxon>
        <taxon>Georgenia</taxon>
    </lineage>
</organism>
<dbReference type="GO" id="GO:0016787">
    <property type="term" value="F:hydrolase activity"/>
    <property type="evidence" value="ECO:0007669"/>
    <property type="project" value="UniProtKB-ARBA"/>
</dbReference>
<dbReference type="InterPro" id="IPR017850">
    <property type="entry name" value="Alkaline_phosphatase_core_sf"/>
</dbReference>
<dbReference type="Pfam" id="PF01663">
    <property type="entry name" value="Phosphodiest"/>
    <property type="match status" value="1"/>
</dbReference>
<dbReference type="AlphaFoldDB" id="A0A2Y8ZXX6"/>
<evidence type="ECO:0000313" key="1">
    <source>
        <dbReference type="EMBL" id="SSA36845.1"/>
    </source>
</evidence>
<sequence>MTELPPDLRLPDYDGAGLRAVLPAALDAVGAPTTSAGRSSADDREALGLPEARKVCVVLVDGLGAHMLAERGGHAPFLRRYLADGLTLTSGYPSTTAASLTMFGTGCPPGQTGMLGYTVRNDADGSLLNLISWEDATVSPRQWQPEPTLVEQLGTESWGRRVASVGPARFVGSGLTEAALRGPRFVAADSMADRVDATCSLLRTRGTDLVYLYWGDVDKMGHHHGWGSWQWGEAVELVDAEISRLARQLPKGTLLLVTADHGMVDLGPDSRIDVATTPELDRDVALIAGEPRAVHVHTRPGTAPDVARRWRDVLGDSAWVLLREEAEEIGLFGPLSQRHRTTVGDVVVATRGRRAVVDSRTQTPSSIALIGVHGSLTPAELEIPLVRVVV</sequence>
<dbReference type="PANTHER" id="PTHR10151">
    <property type="entry name" value="ECTONUCLEOTIDE PYROPHOSPHATASE/PHOSPHODIESTERASE"/>
    <property type="match status" value="1"/>
</dbReference>
<name>A0A2Y8ZXX6_9MICO</name>
<keyword evidence="2" id="KW-1185">Reference proteome</keyword>
<dbReference type="OrthoDB" id="9779267at2"/>
<dbReference type="SUPFAM" id="SSF53649">
    <property type="entry name" value="Alkaline phosphatase-like"/>
    <property type="match status" value="1"/>
</dbReference>
<dbReference type="Gene3D" id="3.40.720.10">
    <property type="entry name" value="Alkaline Phosphatase, subunit A"/>
    <property type="match status" value="1"/>
</dbReference>
<dbReference type="PANTHER" id="PTHR10151:SF120">
    <property type="entry name" value="BIS(5'-ADENOSYL)-TRIPHOSPHATASE"/>
    <property type="match status" value="1"/>
</dbReference>
<dbReference type="Proteomes" id="UP000250222">
    <property type="component" value="Unassembled WGS sequence"/>
</dbReference>